<proteinExistence type="predicted"/>
<organism evidence="1 2">
    <name type="scientific">Pluteus cervinus</name>
    <dbReference type="NCBI Taxonomy" id="181527"/>
    <lineage>
        <taxon>Eukaryota</taxon>
        <taxon>Fungi</taxon>
        <taxon>Dikarya</taxon>
        <taxon>Basidiomycota</taxon>
        <taxon>Agaricomycotina</taxon>
        <taxon>Agaricomycetes</taxon>
        <taxon>Agaricomycetidae</taxon>
        <taxon>Agaricales</taxon>
        <taxon>Pluteineae</taxon>
        <taxon>Pluteaceae</taxon>
        <taxon>Pluteus</taxon>
    </lineage>
</organism>
<dbReference type="Proteomes" id="UP000308600">
    <property type="component" value="Unassembled WGS sequence"/>
</dbReference>
<sequence>MSLPYEILDAVTKLVGKEDHDGAALKVLSLASPTFRDLCQRLLFQSIKLYVRSYAGIYDPAKTPAYLVRFHHVVTQSPRIASYVRELNIAQYSVCPSGGHFQSAMWMLDHPDLLIGILHALRSSRVHAISIVSRGGVEWTKLDDRLQRSFLHIFQNSCFKSISLRGIRIPGHFFSAFKSLHSVELFNPTFPPGTNDVPPSTHTHQISHLAFRAHPHNNINSPRNNDFHLVGPSSRLVGPIIGLDLSQLTSLELDTNLEKNALSRDLQATPSKPPLSRKNLHYTILLKNANGQNLYGLSQPYSDEVS</sequence>
<evidence type="ECO:0000313" key="1">
    <source>
        <dbReference type="EMBL" id="TFK68602.1"/>
    </source>
</evidence>
<reference evidence="1 2" key="1">
    <citation type="journal article" date="2019" name="Nat. Ecol. Evol.">
        <title>Megaphylogeny resolves global patterns of mushroom evolution.</title>
        <authorList>
            <person name="Varga T."/>
            <person name="Krizsan K."/>
            <person name="Foldi C."/>
            <person name="Dima B."/>
            <person name="Sanchez-Garcia M."/>
            <person name="Sanchez-Ramirez S."/>
            <person name="Szollosi G.J."/>
            <person name="Szarkandi J.G."/>
            <person name="Papp V."/>
            <person name="Albert L."/>
            <person name="Andreopoulos W."/>
            <person name="Angelini C."/>
            <person name="Antonin V."/>
            <person name="Barry K.W."/>
            <person name="Bougher N.L."/>
            <person name="Buchanan P."/>
            <person name="Buyck B."/>
            <person name="Bense V."/>
            <person name="Catcheside P."/>
            <person name="Chovatia M."/>
            <person name="Cooper J."/>
            <person name="Damon W."/>
            <person name="Desjardin D."/>
            <person name="Finy P."/>
            <person name="Geml J."/>
            <person name="Haridas S."/>
            <person name="Hughes K."/>
            <person name="Justo A."/>
            <person name="Karasinski D."/>
            <person name="Kautmanova I."/>
            <person name="Kiss B."/>
            <person name="Kocsube S."/>
            <person name="Kotiranta H."/>
            <person name="LaButti K.M."/>
            <person name="Lechner B.E."/>
            <person name="Liimatainen K."/>
            <person name="Lipzen A."/>
            <person name="Lukacs Z."/>
            <person name="Mihaltcheva S."/>
            <person name="Morgado L.N."/>
            <person name="Niskanen T."/>
            <person name="Noordeloos M.E."/>
            <person name="Ohm R.A."/>
            <person name="Ortiz-Santana B."/>
            <person name="Ovrebo C."/>
            <person name="Racz N."/>
            <person name="Riley R."/>
            <person name="Savchenko A."/>
            <person name="Shiryaev A."/>
            <person name="Soop K."/>
            <person name="Spirin V."/>
            <person name="Szebenyi C."/>
            <person name="Tomsovsky M."/>
            <person name="Tulloss R.E."/>
            <person name="Uehling J."/>
            <person name="Grigoriev I.V."/>
            <person name="Vagvolgyi C."/>
            <person name="Papp T."/>
            <person name="Martin F.M."/>
            <person name="Miettinen O."/>
            <person name="Hibbett D.S."/>
            <person name="Nagy L.G."/>
        </authorList>
    </citation>
    <scope>NUCLEOTIDE SEQUENCE [LARGE SCALE GENOMIC DNA]</scope>
    <source>
        <strain evidence="1 2">NL-1719</strain>
    </source>
</reference>
<evidence type="ECO:0000313" key="2">
    <source>
        <dbReference type="Proteomes" id="UP000308600"/>
    </source>
</evidence>
<protein>
    <submittedName>
        <fullName evidence="1">Uncharacterized protein</fullName>
    </submittedName>
</protein>
<dbReference type="EMBL" id="ML208348">
    <property type="protein sequence ID" value="TFK68602.1"/>
    <property type="molecule type" value="Genomic_DNA"/>
</dbReference>
<gene>
    <name evidence="1" type="ORF">BDN72DRAFT_898013</name>
</gene>
<keyword evidence="2" id="KW-1185">Reference proteome</keyword>
<accession>A0ACD3AUG6</accession>
<name>A0ACD3AUG6_9AGAR</name>